<name>A0ABW7YK52_9ACTN</name>
<evidence type="ECO:0000313" key="2">
    <source>
        <dbReference type="Proteomes" id="UP001612741"/>
    </source>
</evidence>
<dbReference type="Proteomes" id="UP001612741">
    <property type="component" value="Unassembled WGS sequence"/>
</dbReference>
<comment type="caution">
    <text evidence="1">The sequence shown here is derived from an EMBL/GenBank/DDBJ whole genome shotgun (WGS) entry which is preliminary data.</text>
</comment>
<dbReference type="EMBL" id="JBITGY010000001">
    <property type="protein sequence ID" value="MFI6495980.1"/>
    <property type="molecule type" value="Genomic_DNA"/>
</dbReference>
<sequence>MSPKHVIKLDLIEPTRGVGWMEDGSPNPLPLIASKNGNRWEVYAGTSDEYRGEGSTVDVALRRLAAHVGVTGTAQIEKDWSPGPRVITL</sequence>
<organism evidence="1 2">
    <name type="scientific">Nonomuraea typhae</name>
    <dbReference type="NCBI Taxonomy" id="2603600"/>
    <lineage>
        <taxon>Bacteria</taxon>
        <taxon>Bacillati</taxon>
        <taxon>Actinomycetota</taxon>
        <taxon>Actinomycetes</taxon>
        <taxon>Streptosporangiales</taxon>
        <taxon>Streptosporangiaceae</taxon>
        <taxon>Nonomuraea</taxon>
    </lineage>
</organism>
<reference evidence="1 2" key="1">
    <citation type="submission" date="2024-10" db="EMBL/GenBank/DDBJ databases">
        <title>The Natural Products Discovery Center: Release of the First 8490 Sequenced Strains for Exploring Actinobacteria Biosynthetic Diversity.</title>
        <authorList>
            <person name="Kalkreuter E."/>
            <person name="Kautsar S.A."/>
            <person name="Yang D."/>
            <person name="Bader C.D."/>
            <person name="Teijaro C.N."/>
            <person name="Fluegel L."/>
            <person name="Davis C.M."/>
            <person name="Simpson J.R."/>
            <person name="Lauterbach L."/>
            <person name="Steele A.D."/>
            <person name="Gui C."/>
            <person name="Meng S."/>
            <person name="Li G."/>
            <person name="Viehrig K."/>
            <person name="Ye F."/>
            <person name="Su P."/>
            <person name="Kiefer A.F."/>
            <person name="Nichols A."/>
            <person name="Cepeda A.J."/>
            <person name="Yan W."/>
            <person name="Fan B."/>
            <person name="Jiang Y."/>
            <person name="Adhikari A."/>
            <person name="Zheng C.-J."/>
            <person name="Schuster L."/>
            <person name="Cowan T.M."/>
            <person name="Smanski M.J."/>
            <person name="Chevrette M.G."/>
            <person name="De Carvalho L.P.S."/>
            <person name="Shen B."/>
        </authorList>
    </citation>
    <scope>NUCLEOTIDE SEQUENCE [LARGE SCALE GENOMIC DNA]</scope>
    <source>
        <strain evidence="1 2">NPDC050545</strain>
    </source>
</reference>
<evidence type="ECO:0000313" key="1">
    <source>
        <dbReference type="EMBL" id="MFI6495980.1"/>
    </source>
</evidence>
<protein>
    <submittedName>
        <fullName evidence="1">Uncharacterized protein</fullName>
    </submittedName>
</protein>
<dbReference type="RefSeq" id="WP_397077820.1">
    <property type="nucleotide sequence ID" value="NZ_JBITGY010000001.1"/>
</dbReference>
<gene>
    <name evidence="1" type="ORF">ACIBG2_01265</name>
</gene>
<proteinExistence type="predicted"/>
<accession>A0ABW7YK52</accession>
<keyword evidence="2" id="KW-1185">Reference proteome</keyword>